<comment type="caution">
    <text evidence="2">The sequence shown here is derived from an EMBL/GenBank/DDBJ whole genome shotgun (WGS) entry which is preliminary data.</text>
</comment>
<dbReference type="EMBL" id="JAYMRW010000017">
    <property type="protein sequence ID" value="MEM5451871.1"/>
    <property type="molecule type" value="Genomic_DNA"/>
</dbReference>
<reference evidence="2 3" key="1">
    <citation type="submission" date="2024-01" db="EMBL/GenBank/DDBJ databases">
        <title>The diversity of rhizobia nodulating Mimosa spp. in eleven states of Brazil covering several biomes is determined by host plant, location, and edaphic factors.</title>
        <authorList>
            <person name="Rouws L."/>
            <person name="Barauna A."/>
            <person name="Beukes C."/>
            <person name="De Faria S.M."/>
            <person name="Gross E."/>
            <person name="Dos Reis Junior F.B."/>
            <person name="Simon M."/>
            <person name="Maluk M."/>
            <person name="Odee D.W."/>
            <person name="Kenicer G."/>
            <person name="Young J.P.W."/>
            <person name="Reis V.M."/>
            <person name="Zilli J."/>
            <person name="James E.K."/>
        </authorList>
    </citation>
    <scope>NUCLEOTIDE SEQUENCE [LARGE SCALE GENOMIC DNA]</scope>
    <source>
        <strain evidence="2 3">JPY164</strain>
    </source>
</reference>
<keyword evidence="1" id="KW-0472">Membrane</keyword>
<evidence type="ECO:0000313" key="3">
    <source>
        <dbReference type="Proteomes" id="UP001390669"/>
    </source>
</evidence>
<evidence type="ECO:0000256" key="1">
    <source>
        <dbReference type="SAM" id="Phobius"/>
    </source>
</evidence>
<name>A0ABU9SKJ8_9BURK</name>
<gene>
    <name evidence="2" type="ORF">VSR33_30825</name>
</gene>
<keyword evidence="1" id="KW-0812">Transmembrane</keyword>
<keyword evidence="1" id="KW-1133">Transmembrane helix</keyword>
<dbReference type="Proteomes" id="UP001390669">
    <property type="component" value="Unassembled WGS sequence"/>
</dbReference>
<organism evidence="2 3">
    <name type="scientific">Paraburkholderia guartelaensis</name>
    <dbReference type="NCBI Taxonomy" id="2546446"/>
    <lineage>
        <taxon>Bacteria</taxon>
        <taxon>Pseudomonadati</taxon>
        <taxon>Pseudomonadota</taxon>
        <taxon>Betaproteobacteria</taxon>
        <taxon>Burkholderiales</taxon>
        <taxon>Burkholderiaceae</taxon>
        <taxon>Paraburkholderia</taxon>
    </lineage>
</organism>
<proteinExistence type="predicted"/>
<sequence length="64" mass="6718">MKTCIFSIGVLLMLGFSFTGMALTTGGILRQLKLRNAPLLSLALAACALIALITTLAWSVPPRG</sequence>
<accession>A0ABU9SKJ8</accession>
<keyword evidence="3" id="KW-1185">Reference proteome</keyword>
<evidence type="ECO:0000313" key="2">
    <source>
        <dbReference type="EMBL" id="MEM5451871.1"/>
    </source>
</evidence>
<feature type="transmembrane region" description="Helical" evidence="1">
    <location>
        <begin position="38"/>
        <end position="60"/>
    </location>
</feature>
<protein>
    <submittedName>
        <fullName evidence="2">Uncharacterized protein</fullName>
    </submittedName>
</protein>
<dbReference type="RefSeq" id="WP_368661960.1">
    <property type="nucleotide sequence ID" value="NZ_JAYMRW010000017.1"/>
</dbReference>